<evidence type="ECO:0000256" key="22">
    <source>
        <dbReference type="RuleBase" id="RU910737"/>
    </source>
</evidence>
<keyword evidence="15" id="KW-0007">Acetylation</keyword>
<dbReference type="InterPro" id="IPR044752">
    <property type="entry name" value="PIN-like_EXO1"/>
</dbReference>
<dbReference type="GO" id="GO:0046872">
    <property type="term" value="F:metal ion binding"/>
    <property type="evidence" value="ECO:0007669"/>
    <property type="project" value="UniProtKB-UniRule"/>
</dbReference>
<evidence type="ECO:0000256" key="20">
    <source>
        <dbReference type="ARBA" id="ARBA00057694"/>
    </source>
</evidence>
<dbReference type="InterPro" id="IPR036279">
    <property type="entry name" value="5-3_exonuclease_C_sf"/>
</dbReference>
<keyword evidence="5 22" id="KW-0540">Nuclease</keyword>
<protein>
    <recommendedName>
        <fullName evidence="3 22">Exonuclease 1</fullName>
        <ecNumber evidence="22">3.1.-.-</ecNumber>
    </recommendedName>
</protein>
<dbReference type="PRINTS" id="PR00853">
    <property type="entry name" value="XPGRADSUPER"/>
</dbReference>
<comment type="caution">
    <text evidence="25">The sequence shown here is derived from an EMBL/GenBank/DDBJ whole genome shotgun (WGS) entry which is preliminary data.</text>
</comment>
<accession>A0A2A2M0G6</accession>
<keyword evidence="11 22" id="KW-0269">Exonuclease</keyword>
<dbReference type="Gene3D" id="1.10.150.20">
    <property type="entry name" value="5' to 3' exonuclease, C-terminal subdomain"/>
    <property type="match status" value="1"/>
</dbReference>
<evidence type="ECO:0000313" key="26">
    <source>
        <dbReference type="Proteomes" id="UP000218231"/>
    </source>
</evidence>
<evidence type="ECO:0000256" key="13">
    <source>
        <dbReference type="ARBA" id="ARBA00022859"/>
    </source>
</evidence>
<evidence type="ECO:0000256" key="19">
    <source>
        <dbReference type="ARBA" id="ARBA00023254"/>
    </source>
</evidence>
<keyword evidence="13" id="KW-0391">Immunity</keyword>
<feature type="domain" description="XPG N-terminal" evidence="24">
    <location>
        <begin position="1"/>
        <end position="99"/>
    </location>
</feature>
<proteinExistence type="inferred from homology"/>
<dbReference type="InterPro" id="IPR006085">
    <property type="entry name" value="XPG_DNA_repair_N"/>
</dbReference>
<dbReference type="SMART" id="SM00484">
    <property type="entry name" value="XPGI"/>
    <property type="match status" value="1"/>
</dbReference>
<dbReference type="GO" id="GO:0035312">
    <property type="term" value="F:5'-3' DNA exonuclease activity"/>
    <property type="evidence" value="ECO:0007669"/>
    <property type="project" value="UniProtKB-UniRule"/>
</dbReference>
<comment type="cofactor">
    <cofactor evidence="22">
        <name>Mg(2+)</name>
        <dbReference type="ChEBI" id="CHEBI:18420"/>
    </cofactor>
    <text evidence="22">Binds 2 magnesium ions per subunit. They probably participate in the reaction catalyzed by the enzyme. May bind an additional third magnesium ion after substrate binding.</text>
</comment>
<keyword evidence="18 22" id="KW-0539">Nucleus</keyword>
<keyword evidence="19" id="KW-0469">Meiosis</keyword>
<keyword evidence="17 22" id="KW-0234">DNA repair</keyword>
<dbReference type="Pfam" id="PF00752">
    <property type="entry name" value="XPG_N"/>
    <property type="match status" value="1"/>
</dbReference>
<keyword evidence="6 22" id="KW-0479">Metal-binding</keyword>
<gene>
    <name evidence="25" type="ORF">WR25_15616</name>
</gene>
<evidence type="ECO:0000256" key="1">
    <source>
        <dbReference type="ARBA" id="ARBA00004123"/>
    </source>
</evidence>
<comment type="similarity">
    <text evidence="2 22">Belongs to the XPG/RAD2 endonuclease family. EXO1 subfamily.</text>
</comment>
<evidence type="ECO:0000256" key="11">
    <source>
        <dbReference type="ARBA" id="ARBA00022839"/>
    </source>
</evidence>
<dbReference type="FunFam" id="3.40.50.1010:FF:000111">
    <property type="entry name" value="Exonuclease 1"/>
    <property type="match status" value="1"/>
</dbReference>
<evidence type="ECO:0000256" key="9">
    <source>
        <dbReference type="ARBA" id="ARBA00022769"/>
    </source>
</evidence>
<keyword evidence="16 22" id="KW-0238">DNA-binding</keyword>
<keyword evidence="4" id="KW-0597">Phosphoprotein</keyword>
<dbReference type="STRING" id="2018661.A0A2A2M0G6"/>
<evidence type="ECO:0000256" key="17">
    <source>
        <dbReference type="ARBA" id="ARBA00023204"/>
    </source>
</evidence>
<dbReference type="EC" id="3.1.-.-" evidence="22"/>
<comment type="subcellular location">
    <subcellularLocation>
        <location evidence="1 22">Nucleus</location>
    </subcellularLocation>
</comment>
<evidence type="ECO:0000256" key="6">
    <source>
        <dbReference type="ARBA" id="ARBA00022723"/>
    </source>
</evidence>
<evidence type="ECO:0000256" key="12">
    <source>
        <dbReference type="ARBA" id="ARBA00022842"/>
    </source>
</evidence>
<keyword evidence="8 22" id="KW-0227">DNA damage</keyword>
<comment type="subunit">
    <text evidence="21">Interacts with the MLH1-PMS2 heterodimer via MLH1. Interacts with MSH3. Interacts with the MSH2-MSH6 heterodimer via MSH2, and this interaction may increase the processivity of the 5'-&gt;3' exonuclease activity. Interacts with PCNA, and this interaction may both stimulate the cryptic 3'-&gt;5' exonuclease activity and suppress the 5'-&gt;3' exonuclease activity. Interacts with WRN, and this interaction stimulates both the 5'-&gt;3' exonuclease activity and cleavage of 5'-overhanging flap structures. Interacts with RECQL/RECQ1, and this interaction stimulates cleavage of 5'-overhanging flap structures. Interacts with DNA helicase ZGRF1; the interaction is increased following DNA damage induction.</text>
</comment>
<evidence type="ECO:0000259" key="23">
    <source>
        <dbReference type="SMART" id="SM00484"/>
    </source>
</evidence>
<evidence type="ECO:0000256" key="3">
    <source>
        <dbReference type="ARBA" id="ARBA00020324"/>
    </source>
</evidence>
<dbReference type="GO" id="GO:0002376">
    <property type="term" value="P:immune system process"/>
    <property type="evidence" value="ECO:0007669"/>
    <property type="project" value="UniProtKB-KW"/>
</dbReference>
<dbReference type="InterPro" id="IPR006086">
    <property type="entry name" value="XPG-I_dom"/>
</dbReference>
<evidence type="ECO:0000256" key="21">
    <source>
        <dbReference type="ARBA" id="ARBA00064664"/>
    </source>
</evidence>
<evidence type="ECO:0000259" key="24">
    <source>
        <dbReference type="SMART" id="SM00485"/>
    </source>
</evidence>
<dbReference type="InterPro" id="IPR008918">
    <property type="entry name" value="HhH2"/>
</dbReference>
<keyword evidence="10 22" id="KW-0378">Hydrolase</keyword>
<dbReference type="PANTHER" id="PTHR11081:SF8">
    <property type="entry name" value="EXONUCLEASE 1"/>
    <property type="match status" value="1"/>
</dbReference>
<dbReference type="InterPro" id="IPR029060">
    <property type="entry name" value="PIN-like_dom_sf"/>
</dbReference>
<dbReference type="OrthoDB" id="26491at2759"/>
<dbReference type="GO" id="GO:0003677">
    <property type="term" value="F:DNA binding"/>
    <property type="evidence" value="ECO:0007669"/>
    <property type="project" value="UniProtKB-UniRule"/>
</dbReference>
<dbReference type="SUPFAM" id="SSF47807">
    <property type="entry name" value="5' to 3' exonuclease, C-terminal subdomain"/>
    <property type="match status" value="1"/>
</dbReference>
<evidence type="ECO:0000256" key="16">
    <source>
        <dbReference type="ARBA" id="ARBA00023125"/>
    </source>
</evidence>
<dbReference type="CDD" id="cd09857">
    <property type="entry name" value="PIN_EXO1"/>
    <property type="match status" value="1"/>
</dbReference>
<dbReference type="Pfam" id="PF00867">
    <property type="entry name" value="XPG_I"/>
    <property type="match status" value="1"/>
</dbReference>
<evidence type="ECO:0000313" key="25">
    <source>
        <dbReference type="EMBL" id="PAV91863.1"/>
    </source>
</evidence>
<organism evidence="25 26">
    <name type="scientific">Diploscapter pachys</name>
    <dbReference type="NCBI Taxonomy" id="2018661"/>
    <lineage>
        <taxon>Eukaryota</taxon>
        <taxon>Metazoa</taxon>
        <taxon>Ecdysozoa</taxon>
        <taxon>Nematoda</taxon>
        <taxon>Chromadorea</taxon>
        <taxon>Rhabditida</taxon>
        <taxon>Rhabditina</taxon>
        <taxon>Rhabditomorpha</taxon>
        <taxon>Rhabditoidea</taxon>
        <taxon>Rhabditidae</taxon>
        <taxon>Diploscapter</taxon>
    </lineage>
</organism>
<dbReference type="Gene3D" id="3.40.50.1010">
    <property type="entry name" value="5'-nuclease"/>
    <property type="match status" value="1"/>
</dbReference>
<reference evidence="25 26" key="1">
    <citation type="journal article" date="2017" name="Curr. Biol.">
        <title>Genome architecture and evolution of a unichromosomal asexual nematode.</title>
        <authorList>
            <person name="Fradin H."/>
            <person name="Zegar C."/>
            <person name="Gutwein M."/>
            <person name="Lucas J."/>
            <person name="Kovtun M."/>
            <person name="Corcoran D."/>
            <person name="Baugh L.R."/>
            <person name="Kiontke K."/>
            <person name="Gunsalus K."/>
            <person name="Fitch D.H."/>
            <person name="Piano F."/>
        </authorList>
    </citation>
    <scope>NUCLEOTIDE SEQUENCE [LARGE SCALE GENOMIC DNA]</scope>
    <source>
        <strain evidence="25">PF1309</strain>
    </source>
</reference>
<dbReference type="GO" id="GO:0006298">
    <property type="term" value="P:mismatch repair"/>
    <property type="evidence" value="ECO:0007669"/>
    <property type="project" value="TreeGrafter"/>
</dbReference>
<dbReference type="PANTHER" id="PTHR11081">
    <property type="entry name" value="FLAP ENDONUCLEASE FAMILY MEMBER"/>
    <property type="match status" value="1"/>
</dbReference>
<dbReference type="EMBL" id="LIAE01006288">
    <property type="protein sequence ID" value="PAV91863.1"/>
    <property type="molecule type" value="Genomic_DNA"/>
</dbReference>
<dbReference type="FunFam" id="1.10.150.20:FF:000011">
    <property type="entry name" value="exonuclease 1"/>
    <property type="match status" value="1"/>
</dbReference>
<evidence type="ECO:0000256" key="8">
    <source>
        <dbReference type="ARBA" id="ARBA00022763"/>
    </source>
</evidence>
<sequence>MGIQGLLPFVKKACREGDIREFRGHSIAVDVSCLLHKGIYACADKVVSGQDTKIHINYVKKYVDTLLALQCHVILVFDGRPLEAKKQTNSGRHEQRKSNLDQAKILMAKGQKGEAYAKLQRAASITGKIVESTIEAFRVYKNVDVIVAPYESDAQLAFLTREKFADAVITEDSDLIVFGCERIIFKWVVSSNCMEKNAPCTIYEKEKLASCFIGVSHQLATKFDFAKFRRICILSGCDYLQDGLKGVGLTKAVTFFTKVDDKDIRTAFKRIGMILRKQMQVSERFVDSFIKAEQTFAHQVVFDPRQRCQRPLNPYPKLEHSASQPAQKTTQTNVPFDPFISQPHSSSAEFGFAGEVLSTLLSTRLALGNSVIFFWFYSENSKLKHFCLPTKFKHTCTKWCG</sequence>
<dbReference type="GO" id="GO:0051321">
    <property type="term" value="P:meiotic cell cycle"/>
    <property type="evidence" value="ECO:0007669"/>
    <property type="project" value="UniProtKB-KW"/>
</dbReference>
<feature type="domain" description="XPG-I" evidence="23">
    <location>
        <begin position="139"/>
        <end position="208"/>
    </location>
</feature>
<name>A0A2A2M0G6_9BILA</name>
<dbReference type="GO" id="GO:0005634">
    <property type="term" value="C:nucleus"/>
    <property type="evidence" value="ECO:0007669"/>
    <property type="project" value="UniProtKB-SubCell"/>
</dbReference>
<keyword evidence="14 22" id="KW-0267">Excision nuclease</keyword>
<comment type="function">
    <text evidence="20">5'-&gt;3' double-stranded DNA exonuclease which may also possess a cryptic 3'-&gt;5' double-stranded DNA exonuclease activity. Functions in DNA mismatch repair (MMR) to excise mismatch-containing DNA tracts directed by strand breaks located either 5' or 3' to the mismatch. Also exhibits endonuclease activity against 5'-overhanging flap structures similar to those generated by displacement synthesis when DNA polymerase encounters the 5'-end of a downstream Okazaki fragment. Required for somatic hypermutation (SHM) and class switch recombination (CSR) of immunoglobulin genes. Essential for male and female meiosis.</text>
</comment>
<dbReference type="AlphaFoldDB" id="A0A2A2M0G6"/>
<evidence type="ECO:0000256" key="4">
    <source>
        <dbReference type="ARBA" id="ARBA00022553"/>
    </source>
</evidence>
<dbReference type="GO" id="GO:0017108">
    <property type="term" value="F:5'-flap endonuclease activity"/>
    <property type="evidence" value="ECO:0007669"/>
    <property type="project" value="TreeGrafter"/>
</dbReference>
<dbReference type="SMART" id="SM00485">
    <property type="entry name" value="XPGN"/>
    <property type="match status" value="1"/>
</dbReference>
<dbReference type="InterPro" id="IPR006084">
    <property type="entry name" value="XPG/Rad2"/>
</dbReference>
<dbReference type="SUPFAM" id="SSF88723">
    <property type="entry name" value="PIN domain-like"/>
    <property type="match status" value="1"/>
</dbReference>
<evidence type="ECO:0000256" key="18">
    <source>
        <dbReference type="ARBA" id="ARBA00023242"/>
    </source>
</evidence>
<evidence type="ECO:0000256" key="15">
    <source>
        <dbReference type="ARBA" id="ARBA00022990"/>
    </source>
</evidence>
<keyword evidence="7" id="KW-0255">Endonuclease</keyword>
<keyword evidence="12 22" id="KW-0460">Magnesium</keyword>
<evidence type="ECO:0000256" key="7">
    <source>
        <dbReference type="ARBA" id="ARBA00022759"/>
    </source>
</evidence>
<evidence type="ECO:0000256" key="14">
    <source>
        <dbReference type="ARBA" id="ARBA00022881"/>
    </source>
</evidence>
<evidence type="ECO:0000256" key="5">
    <source>
        <dbReference type="ARBA" id="ARBA00022722"/>
    </source>
</evidence>
<dbReference type="GO" id="GO:0006310">
    <property type="term" value="P:DNA recombination"/>
    <property type="evidence" value="ECO:0007669"/>
    <property type="project" value="TreeGrafter"/>
</dbReference>
<evidence type="ECO:0000256" key="2">
    <source>
        <dbReference type="ARBA" id="ARBA00010563"/>
    </source>
</evidence>
<evidence type="ECO:0000256" key="10">
    <source>
        <dbReference type="ARBA" id="ARBA00022801"/>
    </source>
</evidence>
<dbReference type="SMART" id="SM00279">
    <property type="entry name" value="HhH2"/>
    <property type="match status" value="1"/>
</dbReference>
<keyword evidence="26" id="KW-1185">Reference proteome</keyword>
<keyword evidence="9 22" id="KW-0228">DNA excision</keyword>
<dbReference type="Proteomes" id="UP000218231">
    <property type="component" value="Unassembled WGS sequence"/>
</dbReference>